<comment type="caution">
    <text evidence="1">The sequence shown here is derived from an EMBL/GenBank/DDBJ whole genome shotgun (WGS) entry which is preliminary data.</text>
</comment>
<sequence length="79" mass="8412">MTAAIIKQVSITVSLTAQASIVVGLRLYGPWDGEWNRIFSTSQFGSITLDNAFHIAPSVLYGIDIKHCTDGVGTITGDA</sequence>
<organism evidence="1 2">
    <name type="scientific">Cercophora samala</name>
    <dbReference type="NCBI Taxonomy" id="330535"/>
    <lineage>
        <taxon>Eukaryota</taxon>
        <taxon>Fungi</taxon>
        <taxon>Dikarya</taxon>
        <taxon>Ascomycota</taxon>
        <taxon>Pezizomycotina</taxon>
        <taxon>Sordariomycetes</taxon>
        <taxon>Sordariomycetidae</taxon>
        <taxon>Sordariales</taxon>
        <taxon>Lasiosphaeriaceae</taxon>
        <taxon>Cercophora</taxon>
    </lineage>
</organism>
<keyword evidence="2" id="KW-1185">Reference proteome</keyword>
<accession>A0AA40DGX6</accession>
<dbReference type="AlphaFoldDB" id="A0AA40DGX6"/>
<name>A0AA40DGX6_9PEZI</name>
<dbReference type="Proteomes" id="UP001174997">
    <property type="component" value="Unassembled WGS sequence"/>
</dbReference>
<proteinExistence type="predicted"/>
<gene>
    <name evidence="1" type="ORF">QBC41DRAFT_70516</name>
</gene>
<protein>
    <submittedName>
        <fullName evidence="1">Uncharacterized protein</fullName>
    </submittedName>
</protein>
<reference evidence="1" key="1">
    <citation type="submission" date="2023-06" db="EMBL/GenBank/DDBJ databases">
        <title>Genome-scale phylogeny and comparative genomics of the fungal order Sordariales.</title>
        <authorList>
            <consortium name="Lawrence Berkeley National Laboratory"/>
            <person name="Hensen N."/>
            <person name="Bonometti L."/>
            <person name="Westerberg I."/>
            <person name="Brannstrom I.O."/>
            <person name="Guillou S."/>
            <person name="Cros-Aarteil S."/>
            <person name="Calhoun S."/>
            <person name="Haridas S."/>
            <person name="Kuo A."/>
            <person name="Mondo S."/>
            <person name="Pangilinan J."/>
            <person name="Riley R."/>
            <person name="Labutti K."/>
            <person name="Andreopoulos B."/>
            <person name="Lipzen A."/>
            <person name="Chen C."/>
            <person name="Yanf M."/>
            <person name="Daum C."/>
            <person name="Ng V."/>
            <person name="Clum A."/>
            <person name="Steindorff A."/>
            <person name="Ohm R."/>
            <person name="Martin F."/>
            <person name="Silar P."/>
            <person name="Natvig D."/>
            <person name="Lalanne C."/>
            <person name="Gautier V."/>
            <person name="Ament-Velasquez S.L."/>
            <person name="Kruys A."/>
            <person name="Hutchinson M.I."/>
            <person name="Powell A.J."/>
            <person name="Barry K."/>
            <person name="Miller A.N."/>
            <person name="Grigoriev I.V."/>
            <person name="Debuchy R."/>
            <person name="Gladieux P."/>
            <person name="Thoren M.H."/>
            <person name="Johannesson H."/>
        </authorList>
    </citation>
    <scope>NUCLEOTIDE SEQUENCE</scope>
    <source>
        <strain evidence="1">CBS 307.81</strain>
    </source>
</reference>
<evidence type="ECO:0000313" key="2">
    <source>
        <dbReference type="Proteomes" id="UP001174997"/>
    </source>
</evidence>
<dbReference type="EMBL" id="JAULSY010000003">
    <property type="protein sequence ID" value="KAK0674035.1"/>
    <property type="molecule type" value="Genomic_DNA"/>
</dbReference>
<evidence type="ECO:0000313" key="1">
    <source>
        <dbReference type="EMBL" id="KAK0674035.1"/>
    </source>
</evidence>